<proteinExistence type="predicted"/>
<name>A0A5E4QT46_9NEOP</name>
<dbReference type="Proteomes" id="UP000324832">
    <property type="component" value="Unassembled WGS sequence"/>
</dbReference>
<dbReference type="PROSITE" id="PS51450">
    <property type="entry name" value="LRR"/>
    <property type="match status" value="2"/>
</dbReference>
<evidence type="ECO:0000313" key="3">
    <source>
        <dbReference type="EMBL" id="VVD00414.1"/>
    </source>
</evidence>
<dbReference type="SMART" id="SM00369">
    <property type="entry name" value="LRR_TYP"/>
    <property type="match status" value="4"/>
</dbReference>
<gene>
    <name evidence="3" type="ORF">LSINAPIS_LOCUS11055</name>
</gene>
<evidence type="ECO:0000256" key="1">
    <source>
        <dbReference type="ARBA" id="ARBA00022614"/>
    </source>
</evidence>
<dbReference type="SUPFAM" id="SSF52058">
    <property type="entry name" value="L domain-like"/>
    <property type="match status" value="1"/>
</dbReference>
<reference evidence="3 4" key="1">
    <citation type="submission" date="2017-07" db="EMBL/GenBank/DDBJ databases">
        <authorList>
            <person name="Talla V."/>
            <person name="Backstrom N."/>
        </authorList>
    </citation>
    <scope>NUCLEOTIDE SEQUENCE [LARGE SCALE GENOMIC DNA]</scope>
</reference>
<keyword evidence="1" id="KW-0433">Leucine-rich repeat</keyword>
<dbReference type="InterPro" id="IPR003591">
    <property type="entry name" value="Leu-rich_rpt_typical-subtyp"/>
</dbReference>
<dbReference type="EMBL" id="FZQP02004690">
    <property type="protein sequence ID" value="VVD00414.1"/>
    <property type="molecule type" value="Genomic_DNA"/>
</dbReference>
<dbReference type="InterPro" id="IPR050216">
    <property type="entry name" value="LRR_domain-containing"/>
</dbReference>
<evidence type="ECO:0000313" key="4">
    <source>
        <dbReference type="Proteomes" id="UP000324832"/>
    </source>
</evidence>
<keyword evidence="4" id="KW-1185">Reference proteome</keyword>
<dbReference type="AlphaFoldDB" id="A0A5E4QT46"/>
<dbReference type="InterPro" id="IPR032675">
    <property type="entry name" value="LRR_dom_sf"/>
</dbReference>
<dbReference type="PANTHER" id="PTHR48051:SF35">
    <property type="entry name" value="LEUCINE-RICH REPEAT-CONTAINING PROTEIN 27"/>
    <property type="match status" value="1"/>
</dbReference>
<dbReference type="InterPro" id="IPR001611">
    <property type="entry name" value="Leu-rich_rpt"/>
</dbReference>
<dbReference type="GO" id="GO:0005737">
    <property type="term" value="C:cytoplasm"/>
    <property type="evidence" value="ECO:0007669"/>
    <property type="project" value="TreeGrafter"/>
</dbReference>
<dbReference type="Pfam" id="PF13855">
    <property type="entry name" value="LRR_8"/>
    <property type="match status" value="1"/>
</dbReference>
<keyword evidence="2" id="KW-0677">Repeat</keyword>
<dbReference type="Gene3D" id="3.80.10.10">
    <property type="entry name" value="Ribonuclease Inhibitor"/>
    <property type="match status" value="1"/>
</dbReference>
<protein>
    <submittedName>
        <fullName evidence="3">Uncharacterized protein</fullName>
    </submittedName>
</protein>
<accession>A0A5E4QT46</accession>
<sequence>MSYINLYLSAERHGKDTGEDTILDLSSHQLESVPDITNKYLHVLYLQDNKIEELPNDFFPTLPYLTWLDLRNNRLMEIPKSVRNHQNLTHLLLQNNLLQEIPNELGSLGTLKVLQLSGNPLSYPPKDIVSGGTSKIVRFLNNKLIESELLRSTSAVSDKTCDTTNETNNYEIYGAEARSYNSVLDINDMDKITKTLSVRFSEKDDDSEEEYYGKNKGKCPKLARSRYKTLSPHCQSAKYVKPIVTGSKAARDGEIIEKCLFGGERSYKMDRSTIPFDTNPDYMTFLTREDIEKDLPDKYKKKLAKRCRPSVARKSNEGVHLAMKIKQLFENLEALDVDKKGMTPRTEQRLLLNEIQKSQPSLSHNFNHYIS</sequence>
<organism evidence="3 4">
    <name type="scientific">Leptidea sinapis</name>
    <dbReference type="NCBI Taxonomy" id="189913"/>
    <lineage>
        <taxon>Eukaryota</taxon>
        <taxon>Metazoa</taxon>
        <taxon>Ecdysozoa</taxon>
        <taxon>Arthropoda</taxon>
        <taxon>Hexapoda</taxon>
        <taxon>Insecta</taxon>
        <taxon>Pterygota</taxon>
        <taxon>Neoptera</taxon>
        <taxon>Endopterygota</taxon>
        <taxon>Lepidoptera</taxon>
        <taxon>Glossata</taxon>
        <taxon>Ditrysia</taxon>
        <taxon>Papilionoidea</taxon>
        <taxon>Pieridae</taxon>
        <taxon>Dismorphiinae</taxon>
        <taxon>Leptidea</taxon>
    </lineage>
</organism>
<evidence type="ECO:0000256" key="2">
    <source>
        <dbReference type="ARBA" id="ARBA00022737"/>
    </source>
</evidence>
<dbReference type="PANTHER" id="PTHR48051">
    <property type="match status" value="1"/>
</dbReference>